<dbReference type="Proteomes" id="UP000053766">
    <property type="component" value="Unassembled WGS sequence"/>
</dbReference>
<dbReference type="AlphaFoldDB" id="A0A0D8XIT6"/>
<evidence type="ECO:0000313" key="2">
    <source>
        <dbReference type="Proteomes" id="UP000053766"/>
    </source>
</evidence>
<proteinExistence type="predicted"/>
<sequence length="446" mass="49551">MFSEGENICVTTACKLLRIDSSTLSMLSTTYVACSSAGGCTPFFDKISCLTISPLGIFLCTVNSTLLQLWSHEECQLLFDIAFDHRKRKPSLSEEEVGFFVTSLTYFDRMLWTGTSDGYIIIYSIDENSSTNIPKLNLKRYPSGCRLSPQGSCGTIHRNRTCYIPTDAEAKGEEVTSLAEGVGRPSRVSISIDCGKQQFKVSRKIDDSAEKCERTEQSEQYDRVWNATTTNSADKKNFSSDCEHRFIKENISENPKEKPNVPFRSPIPSASNASIEYHDPFEEYSDEANCIGKLFFAEHDRGYAFNAKTTTPSASKSGSDSNCSCANSIHRKDLEFNDPILLIVPESPRSCENNSLSTCEEGEATLSEDCQQVNSRFGLSLVMKLKIADKPVKKMVTTRVGEEDLLLTCAGSFSESESLLIWRKEPLSGLWINDPVPPVDVGTLKQ</sequence>
<gene>
    <name evidence="1" type="ORF">DICVIV_11778</name>
</gene>
<reference evidence="1" key="1">
    <citation type="submission" date="2013-11" db="EMBL/GenBank/DDBJ databases">
        <title>Draft genome of the bovine lungworm Dictyocaulus viviparus.</title>
        <authorList>
            <person name="Mitreva M."/>
        </authorList>
    </citation>
    <scope>NUCLEOTIDE SEQUENCE [LARGE SCALE GENOMIC DNA]</scope>
    <source>
        <strain evidence="1">HannoverDv2000</strain>
    </source>
</reference>
<dbReference type="OrthoDB" id="294251at2759"/>
<evidence type="ECO:0000313" key="1">
    <source>
        <dbReference type="EMBL" id="KJH42226.1"/>
    </source>
</evidence>
<dbReference type="EMBL" id="KN716692">
    <property type="protein sequence ID" value="KJH42226.1"/>
    <property type="molecule type" value="Genomic_DNA"/>
</dbReference>
<dbReference type="SUPFAM" id="SSF101908">
    <property type="entry name" value="Putative isomerase YbhE"/>
    <property type="match status" value="1"/>
</dbReference>
<protein>
    <submittedName>
        <fullName evidence="1">Uncharacterized protein</fullName>
    </submittedName>
</protein>
<organism evidence="1 2">
    <name type="scientific">Dictyocaulus viviparus</name>
    <name type="common">Bovine lungworm</name>
    <dbReference type="NCBI Taxonomy" id="29172"/>
    <lineage>
        <taxon>Eukaryota</taxon>
        <taxon>Metazoa</taxon>
        <taxon>Ecdysozoa</taxon>
        <taxon>Nematoda</taxon>
        <taxon>Chromadorea</taxon>
        <taxon>Rhabditida</taxon>
        <taxon>Rhabditina</taxon>
        <taxon>Rhabditomorpha</taxon>
        <taxon>Strongyloidea</taxon>
        <taxon>Metastrongylidae</taxon>
        <taxon>Dictyocaulus</taxon>
    </lineage>
</organism>
<dbReference type="STRING" id="29172.A0A0D8XIT6"/>
<accession>A0A0D8XIT6</accession>
<keyword evidence="2" id="KW-1185">Reference proteome</keyword>
<name>A0A0D8XIT6_DICVI</name>